<dbReference type="Pfam" id="PF02954">
    <property type="entry name" value="HTH_8"/>
    <property type="match status" value="1"/>
</dbReference>
<dbReference type="SUPFAM" id="SSF46689">
    <property type="entry name" value="Homeodomain-like"/>
    <property type="match status" value="1"/>
</dbReference>
<comment type="caution">
    <text evidence="2">The sequence shown here is derived from an EMBL/GenBank/DDBJ whole genome shotgun (WGS) entry which is preliminary data.</text>
</comment>
<dbReference type="Gene3D" id="1.10.10.60">
    <property type="entry name" value="Homeodomain-like"/>
    <property type="match status" value="1"/>
</dbReference>
<feature type="non-terminal residue" evidence="2">
    <location>
        <position position="1"/>
    </location>
</feature>
<sequence>AAKLLGISRPTLHSKIEKYGLKLETSVKENSF</sequence>
<dbReference type="Proteomes" id="UP000605201">
    <property type="component" value="Unassembled WGS sequence"/>
</dbReference>
<gene>
    <name evidence="2" type="ORF">H8D96_08480</name>
</gene>
<reference evidence="2 3" key="1">
    <citation type="submission" date="2020-08" db="EMBL/GenBank/DDBJ databases">
        <title>Bridging the membrane lipid divide: bacteria of the FCB group superphylum have the potential to synthesize archaeal ether lipids.</title>
        <authorList>
            <person name="Villanueva L."/>
            <person name="Von Meijenfeldt F.A.B."/>
            <person name="Westbye A.B."/>
            <person name="Yadav S."/>
            <person name="Hopmans E.C."/>
            <person name="Dutilh B.E."/>
            <person name="Sinninghe Damste J.S."/>
        </authorList>
    </citation>
    <scope>NUCLEOTIDE SEQUENCE [LARGE SCALE GENOMIC DNA]</scope>
    <source>
        <strain evidence="2">NIOZ-UU17</strain>
    </source>
</reference>
<feature type="domain" description="DNA binding HTH" evidence="1">
    <location>
        <begin position="1"/>
        <end position="19"/>
    </location>
</feature>
<accession>A0A8J6TKC6</accession>
<dbReference type="InterPro" id="IPR009057">
    <property type="entry name" value="Homeodomain-like_sf"/>
</dbReference>
<protein>
    <recommendedName>
        <fullName evidence="1">DNA binding HTH domain-containing protein</fullName>
    </recommendedName>
</protein>
<name>A0A8J6TKC6_9BACT</name>
<evidence type="ECO:0000313" key="3">
    <source>
        <dbReference type="Proteomes" id="UP000605201"/>
    </source>
</evidence>
<evidence type="ECO:0000259" key="1">
    <source>
        <dbReference type="Pfam" id="PF02954"/>
    </source>
</evidence>
<dbReference type="AlphaFoldDB" id="A0A8J6TKC6"/>
<dbReference type="InterPro" id="IPR002197">
    <property type="entry name" value="HTH_Fis"/>
</dbReference>
<dbReference type="EMBL" id="JACNIG010000195">
    <property type="protein sequence ID" value="MBC8431944.1"/>
    <property type="molecule type" value="Genomic_DNA"/>
</dbReference>
<proteinExistence type="predicted"/>
<evidence type="ECO:0000313" key="2">
    <source>
        <dbReference type="EMBL" id="MBC8431944.1"/>
    </source>
</evidence>
<dbReference type="GO" id="GO:0043565">
    <property type="term" value="F:sequence-specific DNA binding"/>
    <property type="evidence" value="ECO:0007669"/>
    <property type="project" value="InterPro"/>
</dbReference>
<organism evidence="2 3">
    <name type="scientific">Candidatus Desulfatibia vada</name>
    <dbReference type="NCBI Taxonomy" id="2841696"/>
    <lineage>
        <taxon>Bacteria</taxon>
        <taxon>Pseudomonadati</taxon>
        <taxon>Thermodesulfobacteriota</taxon>
        <taxon>Desulfobacteria</taxon>
        <taxon>Desulfobacterales</taxon>
        <taxon>Desulfobacterales incertae sedis</taxon>
        <taxon>Candidatus Desulfatibia</taxon>
    </lineage>
</organism>